<dbReference type="Proteomes" id="UP000252706">
    <property type="component" value="Unassembled WGS sequence"/>
</dbReference>
<organism evidence="3 4">
    <name type="scientific">Phaeobacter gallaeciensis</name>
    <dbReference type="NCBI Taxonomy" id="60890"/>
    <lineage>
        <taxon>Bacteria</taxon>
        <taxon>Pseudomonadati</taxon>
        <taxon>Pseudomonadota</taxon>
        <taxon>Alphaproteobacteria</taxon>
        <taxon>Rhodobacterales</taxon>
        <taxon>Roseobacteraceae</taxon>
        <taxon>Phaeobacter</taxon>
    </lineage>
</organism>
<feature type="chain" id="PRO_5016809833" evidence="1">
    <location>
        <begin position="24"/>
        <end position="179"/>
    </location>
</feature>
<accession>A0A366X2Z4</accession>
<dbReference type="RefSeq" id="WP_113822888.1">
    <property type="nucleotide sequence ID" value="NZ_QOCE01000018.1"/>
</dbReference>
<dbReference type="Pfam" id="PF17648">
    <property type="entry name" value="Luciferase"/>
    <property type="match status" value="1"/>
</dbReference>
<reference evidence="3 4" key="1">
    <citation type="submission" date="2018-07" db="EMBL/GenBank/DDBJ databases">
        <title>Modular assembly of carbohydrate-degrading microbial communities in the ocean.</title>
        <authorList>
            <person name="Enke T.N."/>
            <person name="Datta M.S."/>
            <person name="Schwartzman J.A."/>
            <person name="Cermak N."/>
            <person name="Schmitz D.A."/>
            <person name="Barrere J."/>
            <person name="Cordero O.X."/>
        </authorList>
    </citation>
    <scope>NUCLEOTIDE SEQUENCE [LARGE SCALE GENOMIC DNA]</scope>
    <source>
        <strain evidence="3 4">C3M10</strain>
    </source>
</reference>
<gene>
    <name evidence="3" type="ORF">DS909_07770</name>
</gene>
<proteinExistence type="predicted"/>
<feature type="signal peptide" evidence="1">
    <location>
        <begin position="1"/>
        <end position="23"/>
    </location>
</feature>
<dbReference type="PANTHER" id="PTHR38695">
    <property type="entry name" value="AMINO ACID PERMEASE_ SLC12A DOMAIN-CONTAINING PROTEIN"/>
    <property type="match status" value="1"/>
</dbReference>
<name>A0A366X2Z4_9RHOB</name>
<dbReference type="AlphaFoldDB" id="A0A366X2Z4"/>
<dbReference type="OrthoDB" id="822427at2"/>
<dbReference type="InterPro" id="IPR040841">
    <property type="entry name" value="Luciferase_dom"/>
</dbReference>
<sequence>MRPSKMKQFCVPLLLAATTPVWAYAESLPSRQTPIPQTTNGVPHMQIGIEVVPALAEELLQTVAEFPGVSLGATRISMPGVVGFQFDDGVPLDRPDVIVGGREFAHLHADGSLHASLDPALARAAVDAGWAVAHPWAMQRDGWEGFVMIYTPTSPSELEVVIQLVESSYNFITGRTLTN</sequence>
<evidence type="ECO:0000259" key="2">
    <source>
        <dbReference type="Pfam" id="PF17648"/>
    </source>
</evidence>
<comment type="caution">
    <text evidence="3">The sequence shown here is derived from an EMBL/GenBank/DDBJ whole genome shotgun (WGS) entry which is preliminary data.</text>
</comment>
<keyword evidence="1" id="KW-0732">Signal</keyword>
<evidence type="ECO:0000256" key="1">
    <source>
        <dbReference type="SAM" id="SignalP"/>
    </source>
</evidence>
<dbReference type="EMBL" id="QOCE01000018">
    <property type="protein sequence ID" value="RBW57672.1"/>
    <property type="molecule type" value="Genomic_DNA"/>
</dbReference>
<dbReference type="PANTHER" id="PTHR38695:SF1">
    <property type="entry name" value="AMINO ACID PERMEASE_ SLC12A DOMAIN-CONTAINING PROTEIN"/>
    <property type="match status" value="1"/>
</dbReference>
<evidence type="ECO:0000313" key="3">
    <source>
        <dbReference type="EMBL" id="RBW57672.1"/>
    </source>
</evidence>
<feature type="domain" description="Luciferase" evidence="2">
    <location>
        <begin position="101"/>
        <end position="167"/>
    </location>
</feature>
<protein>
    <submittedName>
        <fullName evidence="3">Phospholipase</fullName>
    </submittedName>
</protein>
<dbReference type="InterPro" id="IPR048273">
    <property type="entry name" value="Luciferase"/>
</dbReference>
<evidence type="ECO:0000313" key="4">
    <source>
        <dbReference type="Proteomes" id="UP000252706"/>
    </source>
</evidence>